<dbReference type="InterPro" id="IPR043129">
    <property type="entry name" value="ATPase_NBD"/>
</dbReference>
<organism evidence="1 2">
    <name type="scientific">Adineta ricciae</name>
    <name type="common">Rotifer</name>
    <dbReference type="NCBI Taxonomy" id="249248"/>
    <lineage>
        <taxon>Eukaryota</taxon>
        <taxon>Metazoa</taxon>
        <taxon>Spiralia</taxon>
        <taxon>Gnathifera</taxon>
        <taxon>Rotifera</taxon>
        <taxon>Eurotatoria</taxon>
        <taxon>Bdelloidea</taxon>
        <taxon>Adinetida</taxon>
        <taxon>Adinetidae</taxon>
        <taxon>Adineta</taxon>
    </lineage>
</organism>
<comment type="caution">
    <text evidence="1">The sequence shown here is derived from an EMBL/GenBank/DDBJ whole genome shotgun (WGS) entry which is preliminary data.</text>
</comment>
<evidence type="ECO:0008006" key="3">
    <source>
        <dbReference type="Google" id="ProtNLM"/>
    </source>
</evidence>
<evidence type="ECO:0000313" key="1">
    <source>
        <dbReference type="EMBL" id="CAF1690411.1"/>
    </source>
</evidence>
<proteinExistence type="predicted"/>
<feature type="non-terminal residue" evidence="1">
    <location>
        <position position="1"/>
    </location>
</feature>
<accession>A0A816HPH6</accession>
<dbReference type="EMBL" id="CAJNOR010020317">
    <property type="protein sequence ID" value="CAF1690411.1"/>
    <property type="molecule type" value="Genomic_DNA"/>
</dbReference>
<dbReference type="Pfam" id="PF00480">
    <property type="entry name" value="ROK"/>
    <property type="match status" value="1"/>
</dbReference>
<sequence>TSPRTSLFDREKQVALEKSLHMKRANEINSTMNQASFHYKDLQLENQEDEPSTKDITDYCGLQDIDTEDAQTETSFSDKDIALSMKLPINESLTPKIWTMIKQLSEIPITFYNDATCFAVGEAHRAQNRDYRRILALTLGTGFGSTFIDRNEIILNRNDVPPGGMLWNYPYDQQS</sequence>
<reference evidence="1" key="1">
    <citation type="submission" date="2021-02" db="EMBL/GenBank/DDBJ databases">
        <authorList>
            <person name="Nowell W R."/>
        </authorList>
    </citation>
    <scope>NUCLEOTIDE SEQUENCE</scope>
</reference>
<dbReference type="InterPro" id="IPR000600">
    <property type="entry name" value="ROK"/>
</dbReference>
<name>A0A816HPH6_ADIRI</name>
<dbReference type="Proteomes" id="UP000663828">
    <property type="component" value="Unassembled WGS sequence"/>
</dbReference>
<feature type="non-terminal residue" evidence="1">
    <location>
        <position position="175"/>
    </location>
</feature>
<dbReference type="SUPFAM" id="SSF53067">
    <property type="entry name" value="Actin-like ATPase domain"/>
    <property type="match status" value="1"/>
</dbReference>
<gene>
    <name evidence="1" type="ORF">XAT740_LOCUS63730</name>
</gene>
<dbReference type="AlphaFoldDB" id="A0A816HPH6"/>
<dbReference type="Gene3D" id="3.30.420.40">
    <property type="match status" value="1"/>
</dbReference>
<protein>
    <recommendedName>
        <fullName evidence="3">ROK family protein</fullName>
    </recommendedName>
</protein>
<evidence type="ECO:0000313" key="2">
    <source>
        <dbReference type="Proteomes" id="UP000663828"/>
    </source>
</evidence>
<keyword evidence="2" id="KW-1185">Reference proteome</keyword>